<keyword evidence="2" id="KW-1185">Reference proteome</keyword>
<protein>
    <submittedName>
        <fullName evidence="1">Tetratricopeptide repeat protein</fullName>
    </submittedName>
</protein>
<reference evidence="1 2" key="1">
    <citation type="submission" date="2024-09" db="EMBL/GenBank/DDBJ databases">
        <title>Laminarin stimulates single cell rates of sulfate reduction while oxygen inhibits transcriptomic activity in coastal marine sediment.</title>
        <authorList>
            <person name="Lindsay M."/>
            <person name="Orcutt B."/>
            <person name="Emerson D."/>
            <person name="Stepanauskas R."/>
            <person name="D'Angelo T."/>
        </authorList>
    </citation>
    <scope>NUCLEOTIDE SEQUENCE [LARGE SCALE GENOMIC DNA]</scope>
    <source>
        <strain evidence="1">SAG AM-311-K15</strain>
    </source>
</reference>
<proteinExistence type="predicted"/>
<sequence length="271" mass="31078">MGSSRTGHKLNFTLLKRYSKTELQSKGKVMPDKFEGWTHGNIANLMYFMGDDAAAQGHNEKALSIAEECGDLTFKAHTLTNIAIHYHEKKKPFQAAKRFEDALRVIRETGDRRYELWIIHTYAKLLQQIEQYDKARLLFQAALLFTAEVDDFQEECQIMDRYAQCLQILGRYPEAEQLFEKALTLATTIDDSYLLAQVFSNQADLFRAIGETEKASKAHHEARRNPLPLSGQHGICLLSKGILPARPEKFRLLNDKPTSCLNQSTWHFRAE</sequence>
<dbReference type="SUPFAM" id="SSF48452">
    <property type="entry name" value="TPR-like"/>
    <property type="match status" value="1"/>
</dbReference>
<evidence type="ECO:0000313" key="2">
    <source>
        <dbReference type="Proteomes" id="UP001594351"/>
    </source>
</evidence>
<evidence type="ECO:0000313" key="1">
    <source>
        <dbReference type="EMBL" id="MFC1849804.1"/>
    </source>
</evidence>
<dbReference type="Gene3D" id="1.25.40.10">
    <property type="entry name" value="Tetratricopeptide repeat domain"/>
    <property type="match status" value="1"/>
</dbReference>
<comment type="caution">
    <text evidence="1">The sequence shown here is derived from an EMBL/GenBank/DDBJ whole genome shotgun (WGS) entry which is preliminary data.</text>
</comment>
<dbReference type="Pfam" id="PF13424">
    <property type="entry name" value="TPR_12"/>
    <property type="match status" value="2"/>
</dbReference>
<dbReference type="PANTHER" id="PTHR10098">
    <property type="entry name" value="RAPSYN-RELATED"/>
    <property type="match status" value="1"/>
</dbReference>
<dbReference type="InterPro" id="IPR011990">
    <property type="entry name" value="TPR-like_helical_dom_sf"/>
</dbReference>
<gene>
    <name evidence="1" type="ORF">ACFL27_06310</name>
</gene>
<name>A0ABV6YUD1_UNCC1</name>
<organism evidence="1 2">
    <name type="scientific">candidate division CSSED10-310 bacterium</name>
    <dbReference type="NCBI Taxonomy" id="2855610"/>
    <lineage>
        <taxon>Bacteria</taxon>
        <taxon>Bacteria division CSSED10-310</taxon>
    </lineage>
</organism>
<accession>A0ABV6YUD1</accession>
<dbReference type="EMBL" id="JBHPBY010000060">
    <property type="protein sequence ID" value="MFC1849804.1"/>
    <property type="molecule type" value="Genomic_DNA"/>
</dbReference>
<dbReference type="Proteomes" id="UP001594351">
    <property type="component" value="Unassembled WGS sequence"/>
</dbReference>